<protein>
    <recommendedName>
        <fullName evidence="2">Protein LTV1 homolog</fullName>
    </recommendedName>
</protein>
<feature type="compositionally biased region" description="Polar residues" evidence="3">
    <location>
        <begin position="433"/>
        <end position="447"/>
    </location>
</feature>
<feature type="region of interest" description="Disordered" evidence="3">
    <location>
        <begin position="396"/>
        <end position="447"/>
    </location>
</feature>
<comment type="similarity">
    <text evidence="1">Belongs to the LTV1 family.</text>
</comment>
<evidence type="ECO:0000256" key="1">
    <source>
        <dbReference type="ARBA" id="ARBA00009078"/>
    </source>
</evidence>
<evidence type="ECO:0000313" key="4">
    <source>
        <dbReference type="EMBL" id="ACO12728.1"/>
    </source>
</evidence>
<dbReference type="AlphaFoldDB" id="C1BUM5"/>
<dbReference type="Pfam" id="PF04180">
    <property type="entry name" value="LTV"/>
    <property type="match status" value="2"/>
</dbReference>
<evidence type="ECO:0000256" key="3">
    <source>
        <dbReference type="SAM" id="MobiDB-lite"/>
    </source>
</evidence>
<gene>
    <name evidence="4" type="primary">LTV1</name>
</gene>
<dbReference type="InterPro" id="IPR007307">
    <property type="entry name" value="Ltv1"/>
</dbReference>
<proteinExistence type="evidence at transcript level"/>
<feature type="compositionally biased region" description="Basic and acidic residues" evidence="3">
    <location>
        <begin position="396"/>
        <end position="432"/>
    </location>
</feature>
<dbReference type="GO" id="GO:0030688">
    <property type="term" value="C:preribosome, small subunit precursor"/>
    <property type="evidence" value="ECO:0007669"/>
    <property type="project" value="TreeGrafter"/>
</dbReference>
<sequence length="447" mass="52091">MPKPNKKKNKFIDPKKDRCVSFKLIHRAQRDPLAADDETPQRVLQFLKNPNLEKQKEEERNCGVYFNDEYNYLQHLKNRNDQGKDFSALDKFLLEPDQKVLEFFNIPSSVLPSKEEEEVGLLNKAAPRRGPRLDWDPDIVAALDEDFDYENPENILGDDFMQLANVSGEENDEDDDHYFDTDEERDEVGSLENFSDEETKSRFTNYSMSSSIIRRNEGLKLLDDKFENFFADYDEMNIGSLACDDIEGNFPEVSDMMDNIVKDYNLKKESDRTKNFEFQNNLALVNEDDGMDTLKNEFERVHVQVGDEWDCETVLTTYSNIYNHPKLISERTNPIKISGKTGMPKDVLGKGLTASALKRFNALNGDIDRGNTDMETATHASRVSKLSFRNKYETKEEKKARKEGMKEYKRERRIERKANRDEFKAEKVKQEKIQFNNRNNQQGIKLL</sequence>
<dbReference type="GO" id="GO:0042274">
    <property type="term" value="P:ribosomal small subunit biogenesis"/>
    <property type="evidence" value="ECO:0007669"/>
    <property type="project" value="InterPro"/>
</dbReference>
<name>C1BUM5_LEPSM</name>
<dbReference type="GO" id="GO:0005829">
    <property type="term" value="C:cytosol"/>
    <property type="evidence" value="ECO:0007669"/>
    <property type="project" value="TreeGrafter"/>
</dbReference>
<dbReference type="GO" id="GO:0000056">
    <property type="term" value="P:ribosomal small subunit export from nucleus"/>
    <property type="evidence" value="ECO:0007669"/>
    <property type="project" value="TreeGrafter"/>
</dbReference>
<dbReference type="PANTHER" id="PTHR21531">
    <property type="entry name" value="LOW-TEMPERATURE VIABILITY PROTEIN LTV1-RELATED"/>
    <property type="match status" value="1"/>
</dbReference>
<dbReference type="OrthoDB" id="5852896at2759"/>
<dbReference type="GO" id="GO:0005634">
    <property type="term" value="C:nucleus"/>
    <property type="evidence" value="ECO:0007669"/>
    <property type="project" value="TreeGrafter"/>
</dbReference>
<dbReference type="PANTHER" id="PTHR21531:SF0">
    <property type="entry name" value="PROTEIN LTV1 HOMOLOG"/>
    <property type="match status" value="1"/>
</dbReference>
<reference evidence="4" key="1">
    <citation type="submission" date="2009-06" db="EMBL/GenBank/DDBJ databases">
        <title>Lepeophtheirus salmonis ESTs and full-length cDNAs.</title>
        <authorList>
            <person name="Yasuike M."/>
            <person name="von Schalburg K."/>
            <person name="Cooper G."/>
            <person name="Leong J."/>
            <person name="Jones S.R.M."/>
            <person name="Koop B.F."/>
        </authorList>
    </citation>
    <scope>NUCLEOTIDE SEQUENCE</scope>
    <source>
        <strain evidence="4">Pacific form</strain>
        <tissue evidence="4">Whole</tissue>
    </source>
</reference>
<organism evidence="4">
    <name type="scientific">Lepeophtheirus salmonis</name>
    <name type="common">Salmon louse</name>
    <name type="synonym">Caligus salmonis</name>
    <dbReference type="NCBI Taxonomy" id="72036"/>
    <lineage>
        <taxon>Eukaryota</taxon>
        <taxon>Metazoa</taxon>
        <taxon>Ecdysozoa</taxon>
        <taxon>Arthropoda</taxon>
        <taxon>Crustacea</taxon>
        <taxon>Multicrustacea</taxon>
        <taxon>Hexanauplia</taxon>
        <taxon>Copepoda</taxon>
        <taxon>Siphonostomatoida</taxon>
        <taxon>Caligidae</taxon>
        <taxon>Lepeophtheirus</taxon>
    </lineage>
</organism>
<dbReference type="EMBL" id="BT078304">
    <property type="protein sequence ID" value="ACO12728.1"/>
    <property type="molecule type" value="mRNA"/>
</dbReference>
<accession>C1BUM5</accession>
<evidence type="ECO:0000256" key="2">
    <source>
        <dbReference type="ARBA" id="ARBA00021561"/>
    </source>
</evidence>